<reference evidence="9" key="2">
    <citation type="submission" date="2025-09" db="UniProtKB">
        <authorList>
            <consortium name="Ensembl"/>
        </authorList>
    </citation>
    <scope>IDENTIFICATION</scope>
</reference>
<name>A0A8C4WVZ4_EPTBU</name>
<accession>A0A8C4WVZ4</accession>
<feature type="active site" description="Proton donor/acceptor" evidence="7">
    <location>
        <position position="88"/>
    </location>
</feature>
<comment type="similarity">
    <text evidence="4">Belongs to the phosphoglycerate mutase family.</text>
</comment>
<dbReference type="Pfam" id="PF00300">
    <property type="entry name" value="His_Phos_1"/>
    <property type="match status" value="1"/>
</dbReference>
<evidence type="ECO:0000256" key="8">
    <source>
        <dbReference type="PIRSR" id="PIRSR613078-2"/>
    </source>
</evidence>
<dbReference type="GO" id="GO:0005829">
    <property type="term" value="C:cytosol"/>
    <property type="evidence" value="ECO:0007669"/>
    <property type="project" value="TreeGrafter"/>
</dbReference>
<evidence type="ECO:0000313" key="9">
    <source>
        <dbReference type="Ensembl" id="ENSEBUP00000014765.1"/>
    </source>
</evidence>
<feature type="binding site" evidence="8">
    <location>
        <begin position="9"/>
        <end position="16"/>
    </location>
    <ligand>
        <name>substrate</name>
    </ligand>
</feature>
<organism evidence="9 10">
    <name type="scientific">Eptatretus burgeri</name>
    <name type="common">Inshore hagfish</name>
    <dbReference type="NCBI Taxonomy" id="7764"/>
    <lineage>
        <taxon>Eukaryota</taxon>
        <taxon>Metazoa</taxon>
        <taxon>Chordata</taxon>
        <taxon>Craniata</taxon>
        <taxon>Vertebrata</taxon>
        <taxon>Cyclostomata</taxon>
        <taxon>Myxini</taxon>
        <taxon>Myxiniformes</taxon>
        <taxon>Myxinidae</taxon>
        <taxon>Eptatretinae</taxon>
        <taxon>Eptatretus</taxon>
    </lineage>
</organism>
<dbReference type="GO" id="GO:0004331">
    <property type="term" value="F:fructose-2,6-bisphosphate 2-phosphatase activity"/>
    <property type="evidence" value="ECO:0007669"/>
    <property type="project" value="UniProtKB-EC"/>
</dbReference>
<dbReference type="AlphaFoldDB" id="A0A8C4WVZ4"/>
<dbReference type="GO" id="GO:0045820">
    <property type="term" value="P:negative regulation of glycolytic process"/>
    <property type="evidence" value="ECO:0007669"/>
    <property type="project" value="TreeGrafter"/>
</dbReference>
<dbReference type="Ensembl" id="ENSEBUT00000015341.1">
    <property type="protein sequence ID" value="ENSEBUP00000014765.1"/>
    <property type="gene ID" value="ENSEBUG00000009309.1"/>
</dbReference>
<comment type="catalytic activity">
    <reaction evidence="1">
        <text>beta-D-fructose 2,6-bisphosphate + H2O = beta-D-fructose 6-phosphate + phosphate</text>
        <dbReference type="Rhea" id="RHEA:17289"/>
        <dbReference type="ChEBI" id="CHEBI:15377"/>
        <dbReference type="ChEBI" id="CHEBI:43474"/>
        <dbReference type="ChEBI" id="CHEBI:57634"/>
        <dbReference type="ChEBI" id="CHEBI:58579"/>
        <dbReference type="EC" id="3.1.3.46"/>
    </reaction>
</comment>
<evidence type="ECO:0000256" key="6">
    <source>
        <dbReference type="ARBA" id="ARBA00042275"/>
    </source>
</evidence>
<evidence type="ECO:0000256" key="4">
    <source>
        <dbReference type="ARBA" id="ARBA00038362"/>
    </source>
</evidence>
<dbReference type="InterPro" id="IPR013078">
    <property type="entry name" value="His_Pase_superF_clade-1"/>
</dbReference>
<evidence type="ECO:0000256" key="2">
    <source>
        <dbReference type="ARBA" id="ARBA00013067"/>
    </source>
</evidence>
<dbReference type="PANTHER" id="PTHR46517:SF1">
    <property type="entry name" value="FRUCTOSE-2,6-BISPHOSPHATASE TIGAR"/>
    <property type="match status" value="1"/>
</dbReference>
<dbReference type="EC" id="3.1.3.46" evidence="2"/>
<evidence type="ECO:0000256" key="1">
    <source>
        <dbReference type="ARBA" id="ARBA00000464"/>
    </source>
</evidence>
<dbReference type="PANTHER" id="PTHR46517">
    <property type="entry name" value="FRUCTOSE-2,6-BISPHOSPHATASE TIGAR"/>
    <property type="match status" value="1"/>
</dbReference>
<feature type="active site" description="Tele-phosphohistidine intermediate" evidence="7">
    <location>
        <position position="10"/>
    </location>
</feature>
<dbReference type="SMART" id="SM00855">
    <property type="entry name" value="PGAM"/>
    <property type="match status" value="1"/>
</dbReference>
<keyword evidence="10" id="KW-1185">Reference proteome</keyword>
<dbReference type="GO" id="GO:0043456">
    <property type="term" value="P:regulation of pentose-phosphate shunt"/>
    <property type="evidence" value="ECO:0007669"/>
    <property type="project" value="TreeGrafter"/>
</dbReference>
<dbReference type="InterPro" id="IPR051695">
    <property type="entry name" value="Phosphoglycerate_Mutase"/>
</dbReference>
<evidence type="ECO:0000256" key="7">
    <source>
        <dbReference type="PIRSR" id="PIRSR613078-1"/>
    </source>
</evidence>
<evidence type="ECO:0000256" key="3">
    <source>
        <dbReference type="ARBA" id="ARBA00022801"/>
    </source>
</evidence>
<evidence type="ECO:0000256" key="5">
    <source>
        <dbReference type="ARBA" id="ARBA00040907"/>
    </source>
</evidence>
<dbReference type="InterPro" id="IPR029033">
    <property type="entry name" value="His_PPase_superfam"/>
</dbReference>
<protein>
    <recommendedName>
        <fullName evidence="5">Fructose-2,6-bisphosphatase TIGAR</fullName>
        <ecNumber evidence="2">3.1.3.46</ecNumber>
    </recommendedName>
    <alternativeName>
        <fullName evidence="6">TP53-induced glycolysis and apoptosis regulator</fullName>
    </alternativeName>
</protein>
<dbReference type="OMA" id="CRDFTPP"/>
<feature type="binding site" evidence="8">
    <location>
        <begin position="88"/>
        <end position="91"/>
    </location>
    <ligand>
        <name>substrate</name>
    </ligand>
</feature>
<dbReference type="Proteomes" id="UP000694388">
    <property type="component" value="Unplaced"/>
</dbReference>
<reference evidence="9" key="1">
    <citation type="submission" date="2025-08" db="UniProtKB">
        <authorList>
            <consortium name="Ensembl"/>
        </authorList>
    </citation>
    <scope>IDENTIFICATION</scope>
</reference>
<dbReference type="Gene3D" id="3.40.50.1240">
    <property type="entry name" value="Phosphoglycerate mutase-like"/>
    <property type="match status" value="1"/>
</dbReference>
<evidence type="ECO:0000313" key="10">
    <source>
        <dbReference type="Proteomes" id="UP000694388"/>
    </source>
</evidence>
<dbReference type="InterPro" id="IPR001345">
    <property type="entry name" value="PG/BPGM_mutase_AS"/>
</dbReference>
<feature type="binding site" evidence="8">
    <location>
        <position position="60"/>
    </location>
    <ligand>
        <name>substrate</name>
    </ligand>
</feature>
<dbReference type="PROSITE" id="PS00175">
    <property type="entry name" value="PG_MUTASE"/>
    <property type="match status" value="1"/>
</dbReference>
<dbReference type="SUPFAM" id="SSF53254">
    <property type="entry name" value="Phosphoglycerate mutase-like"/>
    <property type="match status" value="1"/>
</dbReference>
<dbReference type="GeneTree" id="ENSGT00940000163946"/>
<keyword evidence="3" id="KW-0378">Hydrolase</keyword>
<sequence length="285" mass="31204">MEVVLTLVRHGETLFNKKRIIQGQGIDTPLSDEGLRQARAAGDFLADIAFTHVYSSDLQRALQTAEEILKRSKRSCAHKIEVDSRLRERSYGLAEGKPVEELRAMARAVGQACPEYNPPGAENLQQLKQRVLEFFHSLCDSLAPVRLYSGDLPLTINGSMSSTRKPQAVESLSSTTQTEIIPLETGSPHLAESQNEAPGGDLGAEVLVVSHGGTIRQWIQHLVHDLSCAIPPGSHSRLNVVSPNTGLSRFLLVLPGGGQPPTRIICIYLHHRQHLQDKDSPTVPL</sequence>
<proteinExistence type="inferred from homology"/>
<dbReference type="CDD" id="cd07067">
    <property type="entry name" value="HP_PGM_like"/>
    <property type="match status" value="1"/>
</dbReference>